<protein>
    <submittedName>
        <fullName evidence="2">Uncharacterized protein</fullName>
    </submittedName>
</protein>
<keyword evidence="3" id="KW-1185">Reference proteome</keyword>
<feature type="compositionally biased region" description="Basic residues" evidence="1">
    <location>
        <begin position="109"/>
        <end position="118"/>
    </location>
</feature>
<evidence type="ECO:0000313" key="3">
    <source>
        <dbReference type="Proteomes" id="UP001457282"/>
    </source>
</evidence>
<comment type="caution">
    <text evidence="2">The sequence shown here is derived from an EMBL/GenBank/DDBJ whole genome shotgun (WGS) entry which is preliminary data.</text>
</comment>
<dbReference type="EMBL" id="JBEDUW010000001">
    <property type="protein sequence ID" value="KAK9950445.1"/>
    <property type="molecule type" value="Genomic_DNA"/>
</dbReference>
<feature type="compositionally biased region" description="Polar residues" evidence="1">
    <location>
        <begin position="7"/>
        <end position="47"/>
    </location>
</feature>
<organism evidence="2 3">
    <name type="scientific">Rubus argutus</name>
    <name type="common">Southern blackberry</name>
    <dbReference type="NCBI Taxonomy" id="59490"/>
    <lineage>
        <taxon>Eukaryota</taxon>
        <taxon>Viridiplantae</taxon>
        <taxon>Streptophyta</taxon>
        <taxon>Embryophyta</taxon>
        <taxon>Tracheophyta</taxon>
        <taxon>Spermatophyta</taxon>
        <taxon>Magnoliopsida</taxon>
        <taxon>eudicotyledons</taxon>
        <taxon>Gunneridae</taxon>
        <taxon>Pentapetalae</taxon>
        <taxon>rosids</taxon>
        <taxon>fabids</taxon>
        <taxon>Rosales</taxon>
        <taxon>Rosaceae</taxon>
        <taxon>Rosoideae</taxon>
        <taxon>Rosoideae incertae sedis</taxon>
        <taxon>Rubus</taxon>
    </lineage>
</organism>
<evidence type="ECO:0000256" key="1">
    <source>
        <dbReference type="SAM" id="MobiDB-lite"/>
    </source>
</evidence>
<dbReference type="AlphaFoldDB" id="A0AAW1YP18"/>
<feature type="region of interest" description="Disordered" evidence="1">
    <location>
        <begin position="1"/>
        <end position="135"/>
    </location>
</feature>
<accession>A0AAW1YP18</accession>
<dbReference type="Proteomes" id="UP001457282">
    <property type="component" value="Unassembled WGS sequence"/>
</dbReference>
<evidence type="ECO:0000313" key="2">
    <source>
        <dbReference type="EMBL" id="KAK9950445.1"/>
    </source>
</evidence>
<gene>
    <name evidence="2" type="ORF">M0R45_005937</name>
</gene>
<sequence length="219" mass="23737">MPKPLPATNSSTKAPPHQHLTTSTPYLSQTRKQLNSQPPYLQTQNPKIQEPEPVAAGSILSATMMPHNPAPPCLSSSSPSSNHREPSSPCRCKLELNIPPVPLQLSRRSPPRSRRRRSPCPQRAPTAQTRPHQHPLPSLFLTCAVEPQPPRPRHATFSAETAVAPITETAPPSLQTAPSFTTSMHLVSVATLQHPSHRLPSRASSVHDGDAAIKSITKP</sequence>
<feature type="region of interest" description="Disordered" evidence="1">
    <location>
        <begin position="195"/>
        <end position="219"/>
    </location>
</feature>
<name>A0AAW1YP18_RUBAR</name>
<proteinExistence type="predicted"/>
<reference evidence="2 3" key="1">
    <citation type="journal article" date="2023" name="G3 (Bethesda)">
        <title>A chromosome-length genome assembly and annotation of blackberry (Rubus argutus, cv. 'Hillquist').</title>
        <authorList>
            <person name="Bruna T."/>
            <person name="Aryal R."/>
            <person name="Dudchenko O."/>
            <person name="Sargent D.J."/>
            <person name="Mead D."/>
            <person name="Buti M."/>
            <person name="Cavallini A."/>
            <person name="Hytonen T."/>
            <person name="Andres J."/>
            <person name="Pham M."/>
            <person name="Weisz D."/>
            <person name="Mascagni F."/>
            <person name="Usai G."/>
            <person name="Natali L."/>
            <person name="Bassil N."/>
            <person name="Fernandez G.E."/>
            <person name="Lomsadze A."/>
            <person name="Armour M."/>
            <person name="Olukolu B."/>
            <person name="Poorten T."/>
            <person name="Britton C."/>
            <person name="Davik J."/>
            <person name="Ashrafi H."/>
            <person name="Aiden E.L."/>
            <person name="Borodovsky M."/>
            <person name="Worthington M."/>
        </authorList>
    </citation>
    <scope>NUCLEOTIDE SEQUENCE [LARGE SCALE GENOMIC DNA]</scope>
    <source>
        <strain evidence="2">PI 553951</strain>
    </source>
</reference>